<dbReference type="OrthoDB" id="5835829at2759"/>
<dbReference type="Proteomes" id="UP000515123">
    <property type="component" value="Linkage group 11"/>
</dbReference>
<gene>
    <name evidence="4" type="primary">LOC109716995</name>
</gene>
<dbReference type="GO" id="GO:0035251">
    <property type="term" value="F:UDP-glucosyltransferase activity"/>
    <property type="evidence" value="ECO:0007669"/>
    <property type="project" value="TreeGrafter"/>
</dbReference>
<dbReference type="FunFam" id="3.40.50.2000:FF:000064">
    <property type="entry name" value="Glycosyltransferase"/>
    <property type="match status" value="1"/>
</dbReference>
<dbReference type="Gramene" id="Aco005434.1.mrna1">
    <property type="protein sequence ID" value="Aco005434.1.mrna1.cds1"/>
    <property type="gene ID" value="Aco005434.1.path1"/>
</dbReference>
<evidence type="ECO:0000256" key="1">
    <source>
        <dbReference type="ARBA" id="ARBA00009995"/>
    </source>
</evidence>
<evidence type="ECO:0000256" key="2">
    <source>
        <dbReference type="ARBA" id="ARBA00022679"/>
    </source>
</evidence>
<reference evidence="4" key="2">
    <citation type="submission" date="2025-08" db="UniProtKB">
        <authorList>
            <consortium name="RefSeq"/>
        </authorList>
    </citation>
    <scope>IDENTIFICATION</scope>
    <source>
        <tissue evidence="4">Leaf</tissue>
    </source>
</reference>
<sequence>MAETHDGAPHVLVIPFPAQGHMLPLLDLAHLLARRGVAVTVAVSSGNLPLLSPLLSKSPSIQPLSLPLSHPSLPPGLENAKDMAPTYFGILMLALASLHGPLLSWARAHPRPVCAVVSDISVGWAQPLAAELGVPGFVFSPSGVLGTAVIHSLFLRMPKRPEGEGEGEGEGEDYLVPFPSIPNSPSYPLPKLSRLFRSYKEGDPLSESVRRNFLWNLESHGFVANSLEALEEAYLERPLDDLARKRVWAVGPLAAAAAEVGGAGAADDRGGPSSVPAAEVSAWLDRFPEGSVVYVCFGSLAVLTPAQAAAAAAALERSGAVFVWAARGGTEVPEGFDKRVGGRGLVLRGWAPQVAILAHAAVGWFVTHCGWNSLVEAASAGVAMLTWPMTADQHVNARLLVEEAGVALPACDGGLAAVPDPHELARTLAEAVRGERGRAVRDRAKELGRKAVEAVREGGSSYIALEEFIQELHNLNTK</sequence>
<evidence type="ECO:0000313" key="3">
    <source>
        <dbReference type="Proteomes" id="UP000515123"/>
    </source>
</evidence>
<dbReference type="PANTHER" id="PTHR48047:SF8">
    <property type="entry name" value="FLAVONOL 3-O-GLUCOSYLTRANSFERASE UGT89B1"/>
    <property type="match status" value="1"/>
</dbReference>
<proteinExistence type="inferred from homology"/>
<organism evidence="3 4">
    <name type="scientific">Ananas comosus</name>
    <name type="common">Pineapple</name>
    <name type="synonym">Ananas ananas</name>
    <dbReference type="NCBI Taxonomy" id="4615"/>
    <lineage>
        <taxon>Eukaryota</taxon>
        <taxon>Viridiplantae</taxon>
        <taxon>Streptophyta</taxon>
        <taxon>Embryophyta</taxon>
        <taxon>Tracheophyta</taxon>
        <taxon>Spermatophyta</taxon>
        <taxon>Magnoliopsida</taxon>
        <taxon>Liliopsida</taxon>
        <taxon>Poales</taxon>
        <taxon>Bromeliaceae</taxon>
        <taxon>Bromelioideae</taxon>
        <taxon>Ananas</taxon>
    </lineage>
</organism>
<accession>A0A6P5FRA6</accession>
<dbReference type="GeneID" id="109716995"/>
<dbReference type="RefSeq" id="XP_020098222.1">
    <property type="nucleotide sequence ID" value="XM_020242633.1"/>
</dbReference>
<protein>
    <submittedName>
        <fullName evidence="4">UDP-glycosyltransferase 89B1-like</fullName>
    </submittedName>
</protein>
<keyword evidence="3" id="KW-1185">Reference proteome</keyword>
<dbReference type="PANTHER" id="PTHR48047">
    <property type="entry name" value="GLYCOSYLTRANSFERASE"/>
    <property type="match status" value="1"/>
</dbReference>
<dbReference type="Pfam" id="PF00201">
    <property type="entry name" value="UDPGT"/>
    <property type="match status" value="1"/>
</dbReference>
<dbReference type="Gene3D" id="3.40.50.2000">
    <property type="entry name" value="Glycogen Phosphorylase B"/>
    <property type="match status" value="2"/>
</dbReference>
<dbReference type="InterPro" id="IPR002213">
    <property type="entry name" value="UDP_glucos_trans"/>
</dbReference>
<name>A0A6P5FRA6_ANACO</name>
<reference evidence="3" key="1">
    <citation type="journal article" date="2015" name="Nat. Genet.">
        <title>The pineapple genome and the evolution of CAM photosynthesis.</title>
        <authorList>
            <person name="Ming R."/>
            <person name="VanBuren R."/>
            <person name="Wai C.M."/>
            <person name="Tang H."/>
            <person name="Schatz M.C."/>
            <person name="Bowers J.E."/>
            <person name="Lyons E."/>
            <person name="Wang M.L."/>
            <person name="Chen J."/>
            <person name="Biggers E."/>
            <person name="Zhang J."/>
            <person name="Huang L."/>
            <person name="Zhang L."/>
            <person name="Miao W."/>
            <person name="Zhang J."/>
            <person name="Ye Z."/>
            <person name="Miao C."/>
            <person name="Lin Z."/>
            <person name="Wang H."/>
            <person name="Zhou H."/>
            <person name="Yim W.C."/>
            <person name="Priest H.D."/>
            <person name="Zheng C."/>
            <person name="Woodhouse M."/>
            <person name="Edger P.P."/>
            <person name="Guyot R."/>
            <person name="Guo H.B."/>
            <person name="Guo H."/>
            <person name="Zheng G."/>
            <person name="Singh R."/>
            <person name="Sharma A."/>
            <person name="Min X."/>
            <person name="Zheng Y."/>
            <person name="Lee H."/>
            <person name="Gurtowski J."/>
            <person name="Sedlazeck F.J."/>
            <person name="Harkess A."/>
            <person name="McKain M.R."/>
            <person name="Liao Z."/>
            <person name="Fang J."/>
            <person name="Liu J."/>
            <person name="Zhang X."/>
            <person name="Zhang Q."/>
            <person name="Hu W."/>
            <person name="Qin Y."/>
            <person name="Wang K."/>
            <person name="Chen L.Y."/>
            <person name="Shirley N."/>
            <person name="Lin Y.R."/>
            <person name="Liu L.Y."/>
            <person name="Hernandez A.G."/>
            <person name="Wright C.L."/>
            <person name="Bulone V."/>
            <person name="Tuskan G.A."/>
            <person name="Heath K."/>
            <person name="Zee F."/>
            <person name="Moore P.H."/>
            <person name="Sunkar R."/>
            <person name="Leebens-Mack J.H."/>
            <person name="Mockler T."/>
            <person name="Bennetzen J.L."/>
            <person name="Freeling M."/>
            <person name="Sankoff D."/>
            <person name="Paterson A.H."/>
            <person name="Zhu X."/>
            <person name="Yang X."/>
            <person name="Smith J.A."/>
            <person name="Cushman J.C."/>
            <person name="Paull R.E."/>
            <person name="Yu Q."/>
        </authorList>
    </citation>
    <scope>NUCLEOTIDE SEQUENCE [LARGE SCALE GENOMIC DNA]</scope>
    <source>
        <strain evidence="3">cv. F153</strain>
    </source>
</reference>
<comment type="similarity">
    <text evidence="1">Belongs to the UDP-glycosyltransferase family.</text>
</comment>
<dbReference type="AlphaFoldDB" id="A0A6P5FRA6"/>
<keyword evidence="2" id="KW-0808">Transferase</keyword>
<dbReference type="CDD" id="cd03784">
    <property type="entry name" value="GT1_Gtf-like"/>
    <property type="match status" value="1"/>
</dbReference>
<dbReference type="SUPFAM" id="SSF53756">
    <property type="entry name" value="UDP-Glycosyltransferase/glycogen phosphorylase"/>
    <property type="match status" value="1"/>
</dbReference>
<evidence type="ECO:0000313" key="4">
    <source>
        <dbReference type="RefSeq" id="XP_020098222.1"/>
    </source>
</evidence>